<evidence type="ECO:0000259" key="4">
    <source>
        <dbReference type="SMART" id="SM01257"/>
    </source>
</evidence>
<keyword evidence="1 2" id="KW-0175">Coiled coil</keyword>
<dbReference type="InterPro" id="IPR029326">
    <property type="entry name" value="SSFA2_C"/>
</dbReference>
<evidence type="ECO:0000256" key="3">
    <source>
        <dbReference type="SAM" id="MobiDB-lite"/>
    </source>
</evidence>
<feature type="coiled-coil region" evidence="2">
    <location>
        <begin position="1032"/>
        <end position="1059"/>
    </location>
</feature>
<feature type="compositionally biased region" description="Polar residues" evidence="3">
    <location>
        <begin position="301"/>
        <end position="312"/>
    </location>
</feature>
<accession>A0A401T476</accession>
<organism evidence="5 6">
    <name type="scientific">Chiloscyllium punctatum</name>
    <name type="common">Brownbanded bambooshark</name>
    <name type="synonym">Hemiscyllium punctatum</name>
    <dbReference type="NCBI Taxonomy" id="137246"/>
    <lineage>
        <taxon>Eukaryota</taxon>
        <taxon>Metazoa</taxon>
        <taxon>Chordata</taxon>
        <taxon>Craniata</taxon>
        <taxon>Vertebrata</taxon>
        <taxon>Chondrichthyes</taxon>
        <taxon>Elasmobranchii</taxon>
        <taxon>Galeomorphii</taxon>
        <taxon>Galeoidea</taxon>
        <taxon>Orectolobiformes</taxon>
        <taxon>Hemiscylliidae</taxon>
        <taxon>Chiloscyllium</taxon>
    </lineage>
</organism>
<dbReference type="SMART" id="SM01257">
    <property type="entry name" value="KRAP_IP3R_bind"/>
    <property type="match status" value="1"/>
</dbReference>
<dbReference type="OrthoDB" id="6088188at2759"/>
<feature type="compositionally biased region" description="Polar residues" evidence="3">
    <location>
        <begin position="437"/>
        <end position="461"/>
    </location>
</feature>
<feature type="compositionally biased region" description="Polar residues" evidence="3">
    <location>
        <begin position="1163"/>
        <end position="1185"/>
    </location>
</feature>
<feature type="region of interest" description="Disordered" evidence="3">
    <location>
        <begin position="1"/>
        <end position="28"/>
    </location>
</feature>
<dbReference type="InterPro" id="IPR029325">
    <property type="entry name" value="ITPR-bd"/>
</dbReference>
<dbReference type="PANTHER" id="PTHR17469">
    <property type="entry name" value="SPERM SPECIFIC ANTIGEN 2-RELATED"/>
    <property type="match status" value="1"/>
</dbReference>
<feature type="domain" description="ITPR-interacting" evidence="4">
    <location>
        <begin position="141"/>
        <end position="294"/>
    </location>
</feature>
<name>A0A401T476_CHIPU</name>
<evidence type="ECO:0000256" key="2">
    <source>
        <dbReference type="SAM" id="Coils"/>
    </source>
</evidence>
<dbReference type="EMBL" id="BEZZ01001006">
    <property type="protein sequence ID" value="GCC37476.1"/>
    <property type="molecule type" value="Genomic_DNA"/>
</dbReference>
<feature type="compositionally biased region" description="Low complexity" evidence="3">
    <location>
        <begin position="1186"/>
        <end position="1198"/>
    </location>
</feature>
<feature type="compositionally biased region" description="Basic and acidic residues" evidence="3">
    <location>
        <begin position="332"/>
        <end position="347"/>
    </location>
</feature>
<feature type="region of interest" description="Disordered" evidence="3">
    <location>
        <begin position="505"/>
        <end position="564"/>
    </location>
</feature>
<protein>
    <recommendedName>
        <fullName evidence="4">ITPR-interacting domain-containing protein</fullName>
    </recommendedName>
</protein>
<feature type="region of interest" description="Disordered" evidence="3">
    <location>
        <begin position="295"/>
        <end position="348"/>
    </location>
</feature>
<feature type="region of interest" description="Disordered" evidence="3">
    <location>
        <begin position="397"/>
        <end position="464"/>
    </location>
</feature>
<sequence>MDEAVLSGRAHSWRNAKDKRKAWARSRDSWQVSETENGCVAESTVLSEENRSANLALSGPSTEENGISNKKIEIWLQDCGPPLGASLEEQSQLPLKGAGTKNGCSFEDDLSLGAEAKHLQTCSDSISAASHGTSAKEKRKQFYQMGNSMNSTGSGRSNTTVSSVSELLDLYEEDPEDVLYNLGFGTDEPDLASKIPCRFFNAASFAKGIDFKLFLDAQMQRMELDNPNFALTSRFRQIKVLTTVANVFSSLYSQVSGAHVKRIGSSTEDPAAGEAPANGNVAASRLKKTVSKLNLLGPQQVKGTETSNQAESADTEGSKPSQSPGTNESMTDNEKKEEVKQKKEARLQKWRKLTDSSLKTVTEEVIGGSDSPFNPSESVPQGKTCDVTAGQTSVLSGAVSTRKGSGNYLKEDSGISDSVLTEDLHSTSTDTEPEANSELTSVHSQESSEIVSTGPVCSTHSKGPAATIQHPFVKTLMEEQKEFSFDLEEVQSNEGEGVNVPATRNHAAQDRVSAASKKHFTRTSSSHSDSSGFAEDPSSDMTGQCQGPDGYLQAMGSSADSCDSETTVTSLIDDLKTPQSCDQQFFTPFQTPVENMTLDLKETILGLKAELIPDAVIDSQGAMVENDGKEAADVDNSAQSGGQKALEFTDEESSSQGDMTLCPESDTRYESEGDIPIYSGHHKAGQRQSSMDSVLSCYSEPAALNLKDAEAMSFSSSSIDKITTVLERAKTKTYIVSSSSGRARRPVTKANDRIMREGERSPKNEPLAQMKRSNFQRSSSLPTTLLSPVRVVSSLNVQLTPDSGSQCSSPCFTYKYSALKGKEEMPTNEDEQSTCRSTLFIPFAKRENEKQFTWNRHQEMPQHRLSSQSLPMPSPLTQSCCSLHTLPPDWQGQPLHDHMRTRSMCSTPNLMEPTCATCTAPFGHLYPQRPMAHSYHHVPMNPPSAIESQLRGVLHEIRSTVQNLSRIPMFHGSDQPFPYCSSSSRLGLLPLYETTYQELQIMRRNLNFFRTQMMDLEFMMLRQQTLVYQHLSDEERQEADQLQNLRNCVRMELQELEFQLEERSLSLEEQLKAPNQCTMFNPPPCSGAFADNIDTVSSSSLNVMEPVNELLREQSYLRSELGFSEPLGDECDYPQSYSTPCTNLDSTSRCSSPGQMPKYSRSLGHNYQGAPSSTVQSEKSATPATSSSQSKQVYRSSVMLTPSLPARVGQGKQVTEDRSSPGSVQLKSGSEMPELTGATAVPIAKEAQSNILDHPDFQNILQEIKESLAGEIRREIMDGLLAAISPTSRSAVGQREEL</sequence>
<dbReference type="InterPro" id="IPR043444">
    <property type="entry name" value="TESPA1-like"/>
</dbReference>
<feature type="compositionally biased region" description="Polar residues" evidence="3">
    <location>
        <begin position="371"/>
        <end position="381"/>
    </location>
</feature>
<evidence type="ECO:0000313" key="6">
    <source>
        <dbReference type="Proteomes" id="UP000287033"/>
    </source>
</evidence>
<feature type="compositionally biased region" description="Polar residues" evidence="3">
    <location>
        <begin position="318"/>
        <end position="330"/>
    </location>
</feature>
<dbReference type="PANTHER" id="PTHR17469:SF11">
    <property type="entry name" value="PROTEIN ITPRID2"/>
    <property type="match status" value="1"/>
</dbReference>
<evidence type="ECO:0000256" key="1">
    <source>
        <dbReference type="ARBA" id="ARBA00023054"/>
    </source>
</evidence>
<evidence type="ECO:0000313" key="5">
    <source>
        <dbReference type="EMBL" id="GCC37476.1"/>
    </source>
</evidence>
<comment type="caution">
    <text evidence="5">The sequence shown here is derived from an EMBL/GenBank/DDBJ whole genome shotgun (WGS) entry which is preliminary data.</text>
</comment>
<reference evidence="5 6" key="1">
    <citation type="journal article" date="2018" name="Nat. Ecol. Evol.">
        <title>Shark genomes provide insights into elasmobranch evolution and the origin of vertebrates.</title>
        <authorList>
            <person name="Hara Y"/>
            <person name="Yamaguchi K"/>
            <person name="Onimaru K"/>
            <person name="Kadota M"/>
            <person name="Koyanagi M"/>
            <person name="Keeley SD"/>
            <person name="Tatsumi K"/>
            <person name="Tanaka K"/>
            <person name="Motone F"/>
            <person name="Kageyama Y"/>
            <person name="Nozu R"/>
            <person name="Adachi N"/>
            <person name="Nishimura O"/>
            <person name="Nakagawa R"/>
            <person name="Tanegashima C"/>
            <person name="Kiyatake I"/>
            <person name="Matsumoto R"/>
            <person name="Murakumo K"/>
            <person name="Nishida K"/>
            <person name="Terakita A"/>
            <person name="Kuratani S"/>
            <person name="Sato K"/>
            <person name="Hyodo S Kuraku.S."/>
        </authorList>
    </citation>
    <scope>NUCLEOTIDE SEQUENCE [LARGE SCALE GENOMIC DNA]</scope>
</reference>
<feature type="region of interest" description="Disordered" evidence="3">
    <location>
        <begin position="1143"/>
        <end position="1230"/>
    </location>
</feature>
<dbReference type="STRING" id="137246.A0A401T476"/>
<proteinExistence type="predicted"/>
<feature type="region of interest" description="Disordered" evidence="3">
    <location>
        <begin position="363"/>
        <end position="385"/>
    </location>
</feature>
<dbReference type="Pfam" id="PF14723">
    <property type="entry name" value="SSFA2_C"/>
    <property type="match status" value="1"/>
</dbReference>
<dbReference type="Pfam" id="PF14722">
    <property type="entry name" value="KRAP_IP3R_bind"/>
    <property type="match status" value="1"/>
</dbReference>
<feature type="compositionally biased region" description="Polar residues" evidence="3">
    <location>
        <begin position="1143"/>
        <end position="1154"/>
    </location>
</feature>
<feature type="compositionally biased region" description="Basic residues" evidence="3">
    <location>
        <begin position="11"/>
        <end position="24"/>
    </location>
</feature>
<feature type="region of interest" description="Disordered" evidence="3">
    <location>
        <begin position="628"/>
        <end position="685"/>
    </location>
</feature>
<dbReference type="GO" id="GO:0005102">
    <property type="term" value="F:signaling receptor binding"/>
    <property type="evidence" value="ECO:0007669"/>
    <property type="project" value="InterPro"/>
</dbReference>
<dbReference type="OMA" id="PGTPPMH"/>
<keyword evidence="6" id="KW-1185">Reference proteome</keyword>
<feature type="compositionally biased region" description="Polar residues" evidence="3">
    <location>
        <begin position="555"/>
        <end position="564"/>
    </location>
</feature>
<dbReference type="Proteomes" id="UP000287033">
    <property type="component" value="Unassembled WGS sequence"/>
</dbReference>
<feature type="region of interest" description="Disordered" evidence="3">
    <location>
        <begin position="758"/>
        <end position="780"/>
    </location>
</feature>
<gene>
    <name evidence="5" type="ORF">chiPu_0015980</name>
</gene>